<feature type="compositionally biased region" description="Basic and acidic residues" evidence="1">
    <location>
        <begin position="852"/>
        <end position="864"/>
    </location>
</feature>
<feature type="compositionally biased region" description="Polar residues" evidence="1">
    <location>
        <begin position="468"/>
        <end position="479"/>
    </location>
</feature>
<dbReference type="GO" id="GO:0006355">
    <property type="term" value="P:regulation of DNA-templated transcription"/>
    <property type="evidence" value="ECO:0007669"/>
    <property type="project" value="InterPro"/>
</dbReference>
<dbReference type="InterPro" id="IPR026191">
    <property type="entry name" value="LRIF1"/>
</dbReference>
<feature type="compositionally biased region" description="Basic and acidic residues" evidence="1">
    <location>
        <begin position="533"/>
        <end position="557"/>
    </location>
</feature>
<feature type="region of interest" description="Disordered" evidence="1">
    <location>
        <begin position="673"/>
        <end position="904"/>
    </location>
</feature>
<proteinExistence type="predicted"/>
<comment type="caution">
    <text evidence="2">The sequence shown here is derived from an EMBL/GenBank/DDBJ whole genome shotgun (WGS) entry which is preliminary data.</text>
</comment>
<evidence type="ECO:0000256" key="1">
    <source>
        <dbReference type="SAM" id="MobiDB-lite"/>
    </source>
</evidence>
<keyword evidence="3" id="KW-1185">Reference proteome</keyword>
<evidence type="ECO:0000313" key="2">
    <source>
        <dbReference type="EMBL" id="KAI1893144.1"/>
    </source>
</evidence>
<evidence type="ECO:0000313" key="3">
    <source>
        <dbReference type="Proteomes" id="UP000829720"/>
    </source>
</evidence>
<feature type="compositionally biased region" description="Basic and acidic residues" evidence="1">
    <location>
        <begin position="594"/>
        <end position="604"/>
    </location>
</feature>
<feature type="compositionally biased region" description="Basic and acidic residues" evidence="1">
    <location>
        <begin position="705"/>
        <end position="718"/>
    </location>
</feature>
<feature type="region of interest" description="Disordered" evidence="1">
    <location>
        <begin position="283"/>
        <end position="303"/>
    </location>
</feature>
<dbReference type="Pfam" id="PF15741">
    <property type="entry name" value="LRIF1"/>
    <property type="match status" value="2"/>
</dbReference>
<dbReference type="AlphaFoldDB" id="A0A8T3DBN2"/>
<sequence>MMNNFVKVSLPLKQNDKQISSPNASQSGTGVFYQAMPAVGADGKNVMKLIPVQRVNGQFVRMQTSSNLPSTYKKGEGEPQRLFARPIHLSPSPVSHSNVPILQPAINGRYILKRPSDVNVMLNPVAGTGKYNDRVTLSNSTPIQVQVPVPIVATKVAQSMPMASPILNSGKTLTLLNKKQLPVTVKSPVLPNGHYLQIPPNAQVKTLPASALPQAIKKRILTPPVSSTTSASSSATNLPTVVYVSPVNTMKLGASPQAPAIPPAPMSLNRFPKPCGKSLAMVGAGTSSAPPLKPAQKESRDPVTPMKWVVQEQSDSAGPCLVPQNSSSMTSEILKALAQMEKANTIGQSCASKTVTSQENPAQIGPGKDNALVMCNGKVYFVAKKTPEFSDHSPEMQRVIGGIGSPSKHTMGDNNINQRNKLSSLSLLPSSVPGLPAENPSRKDAGHIVINDGPDDIIDLCDDEIQDQCMSQSQPSTSALAVPGSELSQSTTEDDEDSNVIFVSYIPPKSSTDSAGGEIQIDQEQEAIQGTMPEEKTVPENEQDHEKATSPEKEIHQESVTAQEVQTQKNMEACQDKECEMEKQSVSSTPAESRISDSEKNTVDANLDHQVEPTDFREHDLQLKHRFGITSDVKICLQKINSTETKAVPKKSPRISSINKRTLDGIRKLMQGSRIEVRTKKYMETQASVKEKDECSPHVSKRKKEGPPESTDKAEDSGSTRGPDSADTDTTMERVNTPGKAISPTEGDTSATGLEHSEPDSASTDTVTEVRPAVMPSATQEADIKMENLSTVSRNIPKSKGGRPKSLKGKSKSKVPERRLETANPEQETMETSPFPRNEASFSKLEITGESSKTDTPEVVKQDEEPTEEPTSVEICCPSVLSESSSNTAGEPPGGDLFIATPMDPEEIKRHEKIKRLKELLKEKEAALEMIRKNMI</sequence>
<protein>
    <submittedName>
        <fullName evidence="2">Uncharacterized protein</fullName>
    </submittedName>
</protein>
<name>A0A8T3DBN2_9TELE</name>
<organism evidence="2 3">
    <name type="scientific">Albula goreensis</name>
    <dbReference type="NCBI Taxonomy" id="1534307"/>
    <lineage>
        <taxon>Eukaryota</taxon>
        <taxon>Metazoa</taxon>
        <taxon>Chordata</taxon>
        <taxon>Craniata</taxon>
        <taxon>Vertebrata</taxon>
        <taxon>Euteleostomi</taxon>
        <taxon>Actinopterygii</taxon>
        <taxon>Neopterygii</taxon>
        <taxon>Teleostei</taxon>
        <taxon>Albuliformes</taxon>
        <taxon>Albulidae</taxon>
        <taxon>Albula</taxon>
    </lineage>
</organism>
<feature type="compositionally biased region" description="Basic and acidic residues" evidence="1">
    <location>
        <begin position="574"/>
        <end position="583"/>
    </location>
</feature>
<dbReference type="PANTHER" id="PTHR16131">
    <property type="entry name" value="LIGAND-DEPENDENT NUCLEAR RECEPTOR-INTERACTING FACTOR 1"/>
    <property type="match status" value="1"/>
</dbReference>
<feature type="compositionally biased region" description="Basic residues" evidence="1">
    <location>
        <begin position="800"/>
        <end position="813"/>
    </location>
</feature>
<dbReference type="EMBL" id="JAERUA010000012">
    <property type="protein sequence ID" value="KAI1893144.1"/>
    <property type="molecule type" value="Genomic_DNA"/>
</dbReference>
<feature type="region of interest" description="Disordered" evidence="1">
    <location>
        <begin position="468"/>
        <end position="498"/>
    </location>
</feature>
<accession>A0A8T3DBN2</accession>
<dbReference type="GO" id="GO:0042974">
    <property type="term" value="F:nuclear retinoic acid receptor binding"/>
    <property type="evidence" value="ECO:0007669"/>
    <property type="project" value="InterPro"/>
</dbReference>
<feature type="region of interest" description="Disordered" evidence="1">
    <location>
        <begin position="530"/>
        <end position="604"/>
    </location>
</feature>
<dbReference type="PANTHER" id="PTHR16131:SF2">
    <property type="entry name" value="LIGAND-DEPENDENT NUCLEAR RECEPTOR-INTERACTING FACTOR 1"/>
    <property type="match status" value="1"/>
</dbReference>
<dbReference type="OrthoDB" id="9944055at2759"/>
<dbReference type="Proteomes" id="UP000829720">
    <property type="component" value="Unassembled WGS sequence"/>
</dbReference>
<feature type="compositionally biased region" description="Basic and acidic residues" evidence="1">
    <location>
        <begin position="675"/>
        <end position="696"/>
    </location>
</feature>
<gene>
    <name evidence="2" type="ORF">AGOR_G00140890</name>
</gene>
<feature type="compositionally biased region" description="Polar residues" evidence="1">
    <location>
        <begin position="558"/>
        <end position="570"/>
    </location>
</feature>
<reference evidence="2" key="1">
    <citation type="submission" date="2021-01" db="EMBL/GenBank/DDBJ databases">
        <authorList>
            <person name="Zahm M."/>
            <person name="Roques C."/>
            <person name="Cabau C."/>
            <person name="Klopp C."/>
            <person name="Donnadieu C."/>
            <person name="Jouanno E."/>
            <person name="Lampietro C."/>
            <person name="Louis A."/>
            <person name="Herpin A."/>
            <person name="Echchiki A."/>
            <person name="Berthelot C."/>
            <person name="Parey E."/>
            <person name="Roest-Crollius H."/>
            <person name="Braasch I."/>
            <person name="Postlethwait J."/>
            <person name="Bobe J."/>
            <person name="Montfort J."/>
            <person name="Bouchez O."/>
            <person name="Begum T."/>
            <person name="Mejri S."/>
            <person name="Adams A."/>
            <person name="Chen W.-J."/>
            <person name="Guiguen Y."/>
        </authorList>
    </citation>
    <scope>NUCLEOTIDE SEQUENCE</scope>
    <source>
        <tissue evidence="2">Blood</tissue>
    </source>
</reference>